<keyword evidence="4" id="KW-0678">Repressor</keyword>
<reference evidence="8 9" key="1">
    <citation type="submission" date="2018-02" db="EMBL/GenBank/DDBJ databases">
        <title>Genome sequence of the basidiomycete white-rot fungus Phlebia centrifuga.</title>
        <authorList>
            <person name="Granchi Z."/>
            <person name="Peng M."/>
            <person name="de Vries R.P."/>
            <person name="Hilden K."/>
            <person name="Makela M.R."/>
            <person name="Grigoriev I."/>
            <person name="Riley R."/>
        </authorList>
    </citation>
    <scope>NUCLEOTIDE SEQUENCE [LARGE SCALE GENOMIC DNA]</scope>
    <source>
        <strain evidence="8 9">FBCC195</strain>
    </source>
</reference>
<keyword evidence="3" id="KW-0963">Cytoplasm</keyword>
<evidence type="ECO:0000256" key="6">
    <source>
        <dbReference type="ARBA" id="ARBA00023016"/>
    </source>
</evidence>
<dbReference type="GO" id="GO:0005737">
    <property type="term" value="C:cytoplasm"/>
    <property type="evidence" value="ECO:0007669"/>
    <property type="project" value="UniProtKB-SubCell"/>
</dbReference>
<comment type="similarity">
    <text evidence="2">Belongs to the IMPACT family.</text>
</comment>
<evidence type="ECO:0000256" key="2">
    <source>
        <dbReference type="ARBA" id="ARBA00007665"/>
    </source>
</evidence>
<name>A0A2R6NZ33_9APHY</name>
<evidence type="ECO:0000256" key="1">
    <source>
        <dbReference type="ARBA" id="ARBA00004496"/>
    </source>
</evidence>
<dbReference type="InterPro" id="IPR023582">
    <property type="entry name" value="Impact"/>
</dbReference>
<proteinExistence type="inferred from homology"/>
<dbReference type="Proteomes" id="UP000186601">
    <property type="component" value="Unassembled WGS sequence"/>
</dbReference>
<feature type="domain" description="RWD" evidence="7">
    <location>
        <begin position="41"/>
        <end position="162"/>
    </location>
</feature>
<dbReference type="EMBL" id="MLYV02000629">
    <property type="protein sequence ID" value="PSR81032.1"/>
    <property type="molecule type" value="Genomic_DNA"/>
</dbReference>
<evidence type="ECO:0000313" key="8">
    <source>
        <dbReference type="EMBL" id="PSR81032.1"/>
    </source>
</evidence>
<keyword evidence="9" id="KW-1185">Reference proteome</keyword>
<evidence type="ECO:0000256" key="3">
    <source>
        <dbReference type="ARBA" id="ARBA00022490"/>
    </source>
</evidence>
<dbReference type="PROSITE" id="PS50908">
    <property type="entry name" value="RWD"/>
    <property type="match status" value="1"/>
</dbReference>
<dbReference type="InterPro" id="IPR036956">
    <property type="entry name" value="Impact_N_sf"/>
</dbReference>
<dbReference type="OrthoDB" id="69641at2759"/>
<comment type="subcellular location">
    <subcellularLocation>
        <location evidence="1">Cytoplasm</location>
    </subcellularLocation>
</comment>
<accession>A0A2R6NZ33</accession>
<dbReference type="Pfam" id="PF05773">
    <property type="entry name" value="RWD"/>
    <property type="match status" value="1"/>
</dbReference>
<dbReference type="InterPro" id="IPR001498">
    <property type="entry name" value="Impact_N"/>
</dbReference>
<protein>
    <recommendedName>
        <fullName evidence="7">RWD domain-containing protein</fullName>
    </recommendedName>
</protein>
<dbReference type="Pfam" id="PF01205">
    <property type="entry name" value="Impact_N"/>
    <property type="match status" value="1"/>
</dbReference>
<dbReference type="SUPFAM" id="SSF54211">
    <property type="entry name" value="Ribosomal protein S5 domain 2-like"/>
    <property type="match status" value="1"/>
</dbReference>
<dbReference type="STRING" id="98765.A0A2R6NZ33"/>
<gene>
    <name evidence="8" type="ORF">PHLCEN_2v6563</name>
</gene>
<dbReference type="InterPro" id="IPR020568">
    <property type="entry name" value="Ribosomal_Su5_D2-typ_SF"/>
</dbReference>
<dbReference type="PANTHER" id="PTHR16301">
    <property type="entry name" value="IMPACT-RELATED"/>
    <property type="match status" value="1"/>
</dbReference>
<dbReference type="PANTHER" id="PTHR16301:SF24">
    <property type="entry name" value="RWD DOMAIN-CONTAINING PROTEIN"/>
    <property type="match status" value="1"/>
</dbReference>
<evidence type="ECO:0000313" key="9">
    <source>
        <dbReference type="Proteomes" id="UP000186601"/>
    </source>
</evidence>
<sequence>MHSPKSLLSEDEIQVNLDDFIAQLSVDPEREPIASELGGASYLSLLQSIYGDDAIKVWPSESKVASDRRTLGAIRYEVTLNLPSDGEEIPCNILVSLSPSYPSSAPPQLQLLSRYIGPFGVESPLFGAVLRTYISSEGVEWIQDSVCVFDGLEWVKERCAEWFEAKKSEKLARELLREDERNLSAPDVEESDDKKVSELQEHLEERMVVPSTIPQGIQIIEAEPIHDRKSAFVGRACRITDPSQVPLVLAYLMSDRRIARAAHPIINSWRCQVGNVLHQDNDDDGETAAGGRLAHLLQILEVDNVLVVVTRYFGGIHLGPDRFKHINQAARNALDQGGFLDAPEGLSNGKKSNARGRKR</sequence>
<dbReference type="SUPFAM" id="SSF54495">
    <property type="entry name" value="UBC-like"/>
    <property type="match status" value="1"/>
</dbReference>
<dbReference type="InterPro" id="IPR006575">
    <property type="entry name" value="RWD_dom"/>
</dbReference>
<comment type="caution">
    <text evidence="8">The sequence shown here is derived from an EMBL/GenBank/DDBJ whole genome shotgun (WGS) entry which is preliminary data.</text>
</comment>
<dbReference type="Gene3D" id="3.10.110.10">
    <property type="entry name" value="Ubiquitin Conjugating Enzyme"/>
    <property type="match status" value="1"/>
</dbReference>
<keyword evidence="5" id="KW-0810">Translation regulation</keyword>
<dbReference type="AlphaFoldDB" id="A0A2R6NZ33"/>
<evidence type="ECO:0000259" key="7">
    <source>
        <dbReference type="PROSITE" id="PS50908"/>
    </source>
</evidence>
<keyword evidence="6" id="KW-0346">Stress response</keyword>
<evidence type="ECO:0000256" key="4">
    <source>
        <dbReference type="ARBA" id="ARBA00022491"/>
    </source>
</evidence>
<dbReference type="Gene3D" id="3.30.230.30">
    <property type="entry name" value="Impact, N-terminal domain"/>
    <property type="match status" value="1"/>
</dbReference>
<organism evidence="8 9">
    <name type="scientific">Hermanssonia centrifuga</name>
    <dbReference type="NCBI Taxonomy" id="98765"/>
    <lineage>
        <taxon>Eukaryota</taxon>
        <taxon>Fungi</taxon>
        <taxon>Dikarya</taxon>
        <taxon>Basidiomycota</taxon>
        <taxon>Agaricomycotina</taxon>
        <taxon>Agaricomycetes</taxon>
        <taxon>Polyporales</taxon>
        <taxon>Meruliaceae</taxon>
        <taxon>Hermanssonia</taxon>
    </lineage>
</organism>
<dbReference type="GO" id="GO:0006446">
    <property type="term" value="P:regulation of translational initiation"/>
    <property type="evidence" value="ECO:0007669"/>
    <property type="project" value="TreeGrafter"/>
</dbReference>
<dbReference type="InterPro" id="IPR016135">
    <property type="entry name" value="UBQ-conjugating_enzyme/RWD"/>
</dbReference>
<dbReference type="GO" id="GO:0140469">
    <property type="term" value="P:GCN2-mediated signaling"/>
    <property type="evidence" value="ECO:0007669"/>
    <property type="project" value="TreeGrafter"/>
</dbReference>
<evidence type="ECO:0000256" key="5">
    <source>
        <dbReference type="ARBA" id="ARBA00022845"/>
    </source>
</evidence>